<dbReference type="GO" id="GO:0007339">
    <property type="term" value="P:binding of sperm to zona pellucida"/>
    <property type="evidence" value="ECO:0007669"/>
    <property type="project" value="TreeGrafter"/>
</dbReference>
<keyword evidence="1 3" id="KW-0812">Transmembrane</keyword>
<reference evidence="5 6" key="1">
    <citation type="submission" date="2012-03" db="EMBL/GenBank/DDBJ databases">
        <title>Whole Genome Assembly of Papio anubis.</title>
        <authorList>
            <person name="Liu Y.L."/>
            <person name="Abraham K.A."/>
            <person name="Akbar H.A."/>
            <person name="Ali S.A."/>
            <person name="Anosike U.A."/>
            <person name="Aqrawi P.A."/>
            <person name="Arias F.A."/>
            <person name="Attaway T.A."/>
            <person name="Awwad R.A."/>
            <person name="Babu C.B."/>
            <person name="Bandaranaike D.B."/>
            <person name="Battles P.B."/>
            <person name="Bell A.B."/>
            <person name="Beltran B.B."/>
            <person name="Berhane-Mersha D.B."/>
            <person name="Bess C.B."/>
            <person name="Bickham C.B."/>
            <person name="Bolden T.B."/>
            <person name="Carter K.C."/>
            <person name="Chau D.C."/>
            <person name="Chavez A.C."/>
            <person name="Clerc-Blankenburg K.C."/>
            <person name="Coyle M.C."/>
            <person name="Dao M.D."/>
            <person name="Davila M.L.D."/>
            <person name="Davy-Carroll L.D."/>
            <person name="Denson S.D."/>
            <person name="Dinh H.D."/>
            <person name="Fernandez S.F."/>
            <person name="Fernando P.F."/>
            <person name="Forbes L.F."/>
            <person name="Francis C.F."/>
            <person name="Francisco L.F."/>
            <person name="Fu Q.F."/>
            <person name="Garcia-Iii R.G."/>
            <person name="Garrett T.G."/>
            <person name="Gross S.G."/>
            <person name="Gubbala S.G."/>
            <person name="Hirani K.H."/>
            <person name="Hogues M.H."/>
            <person name="Hollins B.H."/>
            <person name="Jackson L.J."/>
            <person name="Javaid M.J."/>
            <person name="Jhangiani S.J."/>
            <person name="Johnson A.J."/>
            <person name="Johnson B.J."/>
            <person name="Jones J.J."/>
            <person name="Joshi V.J."/>
            <person name="Kalu J.K."/>
            <person name="Khan N.K."/>
            <person name="Korchina V.K."/>
            <person name="Kovar C.K."/>
            <person name="Lago L.L."/>
            <person name="Lara F.L."/>
            <person name="Le T.-K.L."/>
            <person name="Lee S.L."/>
            <person name="Legall-Iii F.L."/>
            <person name="Lemon S.L."/>
            <person name="Liu J.L."/>
            <person name="Liu Y.-S.L."/>
            <person name="Liyanage D.L."/>
            <person name="Lopez J.L."/>
            <person name="Lorensuhewa L.L."/>
            <person name="Mata R.M."/>
            <person name="Mathew T.M."/>
            <person name="Mercado C.M."/>
            <person name="Mercado I.M."/>
            <person name="Morales K.M."/>
            <person name="Morgan M.M."/>
            <person name="Munidasa M.M."/>
            <person name="Ngo D.N."/>
            <person name="Nguyen L.N."/>
            <person name="Nguyen T.N."/>
            <person name="Nguyen N.N."/>
            <person name="Obregon M.O."/>
            <person name="Okwuonu G.O."/>
            <person name="Ongeri F.O."/>
            <person name="Onwere C.O."/>
            <person name="Osifeso I.O."/>
            <person name="Parra A.P."/>
            <person name="Patil S.P."/>
            <person name="Perez A.P."/>
            <person name="Perez Y.P."/>
            <person name="Pham C.P."/>
            <person name="Pu L.-L.P."/>
            <person name="Puazo M.P."/>
            <person name="Quiroz J.Q."/>
            <person name="Rouhana J.R."/>
            <person name="Ruiz M.R."/>
            <person name="Ruiz S.-J.R."/>
            <person name="Saada N.S."/>
            <person name="Santibanez J.S."/>
            <person name="Scheel M.S."/>
            <person name="Schneider B.S."/>
            <person name="Simmons D.S."/>
            <person name="Sisson I.S."/>
            <person name="Tang L.-Y.T."/>
            <person name="Thornton R.T."/>
            <person name="Tisius J.T."/>
            <person name="Toledanes G.T."/>
            <person name="Trejos Z.T."/>
            <person name="Usmani K.U."/>
            <person name="Varghese R.V."/>
            <person name="Vattathil S.V."/>
            <person name="Vee V.V."/>
            <person name="Walker D.W."/>
            <person name="Weissenberger G.W."/>
            <person name="White C.W."/>
            <person name="Williams A.W."/>
            <person name="Woodworth J.W."/>
            <person name="Wright R.W."/>
            <person name="Zhu Y.Z."/>
            <person name="Han Y.H."/>
            <person name="Newsham I.N."/>
            <person name="Nazareth L.N."/>
            <person name="Worley K.W."/>
            <person name="Muzny D.M."/>
            <person name="Rogers J.R."/>
            <person name="Gibbs R.G."/>
        </authorList>
    </citation>
    <scope>NUCLEOTIDE SEQUENCE [LARGE SCALE GENOMIC DNA]</scope>
</reference>
<accession>A0A8I5NDF8</accession>
<dbReference type="PROSITE" id="PS50026">
    <property type="entry name" value="EGF_3"/>
    <property type="match status" value="1"/>
</dbReference>
<evidence type="ECO:0000313" key="6">
    <source>
        <dbReference type="Proteomes" id="UP000028761"/>
    </source>
</evidence>
<evidence type="ECO:0000259" key="4">
    <source>
        <dbReference type="PROSITE" id="PS50026"/>
    </source>
</evidence>
<evidence type="ECO:0000256" key="3">
    <source>
        <dbReference type="SAM" id="Phobius"/>
    </source>
</evidence>
<feature type="domain" description="EGF-like" evidence="4">
    <location>
        <begin position="43"/>
        <end position="77"/>
    </location>
</feature>
<dbReference type="GeneTree" id="ENSGT00940000162281"/>
<dbReference type="Ensembl" id="ENSPANT00000077675.1">
    <property type="protein sequence ID" value="ENSPANP00000059869.1"/>
    <property type="gene ID" value="ENSPANG00000013368.3"/>
</dbReference>
<keyword evidence="2" id="KW-0245">EGF-like domain</keyword>
<evidence type="ECO:0000313" key="5">
    <source>
        <dbReference type="Ensembl" id="ENSPANP00000059869.1"/>
    </source>
</evidence>
<gene>
    <name evidence="5" type="primary">ADAM18</name>
</gene>
<dbReference type="InterPro" id="IPR000742">
    <property type="entry name" value="EGF"/>
</dbReference>
<comment type="caution">
    <text evidence="2">Lacks conserved residue(s) required for the propagation of feature annotation.</text>
</comment>
<keyword evidence="6" id="KW-1185">Reference proteome</keyword>
<dbReference type="PANTHER" id="PTHR11905:SF158">
    <property type="entry name" value="DISINTEGRIN AND METALLOPROTEINASE DOMAIN-CONTAINING PROTEIN 18"/>
    <property type="match status" value="1"/>
</dbReference>
<organism evidence="5 6">
    <name type="scientific">Papio anubis</name>
    <name type="common">Olive baboon</name>
    <dbReference type="NCBI Taxonomy" id="9555"/>
    <lineage>
        <taxon>Eukaryota</taxon>
        <taxon>Metazoa</taxon>
        <taxon>Chordata</taxon>
        <taxon>Craniata</taxon>
        <taxon>Vertebrata</taxon>
        <taxon>Euteleostomi</taxon>
        <taxon>Mammalia</taxon>
        <taxon>Eutheria</taxon>
        <taxon>Euarchontoglires</taxon>
        <taxon>Primates</taxon>
        <taxon>Haplorrhini</taxon>
        <taxon>Catarrhini</taxon>
        <taxon>Cercopithecidae</taxon>
        <taxon>Cercopithecinae</taxon>
        <taxon>Papio</taxon>
    </lineage>
</organism>
<name>A0A8I5NDF8_PAPAN</name>
<dbReference type="GO" id="GO:0007155">
    <property type="term" value="P:cell adhesion"/>
    <property type="evidence" value="ECO:0007669"/>
    <property type="project" value="TreeGrafter"/>
</dbReference>
<dbReference type="AlphaFoldDB" id="A0A8I5NDF8"/>
<dbReference type="GO" id="GO:0008584">
    <property type="term" value="P:male gonad development"/>
    <property type="evidence" value="ECO:0007669"/>
    <property type="project" value="TreeGrafter"/>
</dbReference>
<protein>
    <submittedName>
        <fullName evidence="5">ADAM metallopeptidase domain 18</fullName>
    </submittedName>
</protein>
<feature type="transmembrane region" description="Helical" evidence="3">
    <location>
        <begin position="111"/>
        <end position="131"/>
    </location>
</feature>
<reference evidence="5" key="3">
    <citation type="submission" date="2025-09" db="UniProtKB">
        <authorList>
            <consortium name="Ensembl"/>
        </authorList>
    </citation>
    <scope>IDENTIFICATION</scope>
</reference>
<keyword evidence="2" id="KW-1015">Disulfide bond</keyword>
<dbReference type="Proteomes" id="UP000028761">
    <property type="component" value="Chromosome 8"/>
</dbReference>
<keyword evidence="3" id="KW-0472">Membrane</keyword>
<sequence length="162" mass="18666">MAICASWELPIAIMDNVKLLITSVPRYLEKYCVNKTCRKVHLTGYNCNTTTKCKGKGICNNFGNCQCFPGHKPPDCKFQFGSPGGSIDDGNFQKSDEFYTEKGYNAHWNNWFILSFYIVLPFFIIFTIVIFKRNEIRKLCNRENTECKRNSSAVSESYDVEH</sequence>
<proteinExistence type="predicted"/>
<reference evidence="5" key="2">
    <citation type="submission" date="2025-08" db="UniProtKB">
        <authorList>
            <consortium name="Ensembl"/>
        </authorList>
    </citation>
    <scope>IDENTIFICATION</scope>
</reference>
<keyword evidence="3" id="KW-1133">Transmembrane helix</keyword>
<dbReference type="PANTHER" id="PTHR11905">
    <property type="entry name" value="ADAM A DISINTEGRIN AND METALLOPROTEASE DOMAIN"/>
    <property type="match status" value="1"/>
</dbReference>
<evidence type="ECO:0000256" key="1">
    <source>
        <dbReference type="ARBA" id="ARBA00022692"/>
    </source>
</evidence>
<evidence type="ECO:0000256" key="2">
    <source>
        <dbReference type="PROSITE-ProRule" id="PRU00076"/>
    </source>
</evidence>
<feature type="disulfide bond" evidence="2">
    <location>
        <begin position="67"/>
        <end position="76"/>
    </location>
</feature>
<dbReference type="GO" id="GO:0005886">
    <property type="term" value="C:plasma membrane"/>
    <property type="evidence" value="ECO:0007669"/>
    <property type="project" value="TreeGrafter"/>
</dbReference>